<keyword evidence="5 7" id="KW-1133">Transmembrane helix</keyword>
<dbReference type="EMBL" id="CP001614">
    <property type="protein sequence ID" value="ACR13245.1"/>
    <property type="molecule type" value="Genomic_DNA"/>
</dbReference>
<feature type="transmembrane region" description="Helical" evidence="7">
    <location>
        <begin position="331"/>
        <end position="353"/>
    </location>
</feature>
<comment type="subcellular location">
    <subcellularLocation>
        <location evidence="1">Endomembrane system</location>
        <topology evidence="1">Multi-pass membrane protein</topology>
    </subcellularLocation>
</comment>
<evidence type="ECO:0000256" key="1">
    <source>
        <dbReference type="ARBA" id="ARBA00004127"/>
    </source>
</evidence>
<dbReference type="PANTHER" id="PTHR23514">
    <property type="entry name" value="BYPASS OF STOP CODON PROTEIN 6"/>
    <property type="match status" value="1"/>
</dbReference>
<gene>
    <name evidence="9" type="ordered locus">TERTU_3340</name>
</gene>
<feature type="transmembrane region" description="Helical" evidence="7">
    <location>
        <begin position="97"/>
        <end position="120"/>
    </location>
</feature>
<evidence type="ECO:0000256" key="7">
    <source>
        <dbReference type="SAM" id="Phobius"/>
    </source>
</evidence>
<dbReference type="PANTHER" id="PTHR23514:SF3">
    <property type="entry name" value="BYPASS OF STOP CODON PROTEIN 6"/>
    <property type="match status" value="1"/>
</dbReference>
<feature type="domain" description="Major facilitator superfamily (MFS) profile" evidence="8">
    <location>
        <begin position="9"/>
        <end position="394"/>
    </location>
</feature>
<dbReference type="Proteomes" id="UP000009080">
    <property type="component" value="Chromosome"/>
</dbReference>
<dbReference type="STRING" id="377629.TERTU_3340"/>
<feature type="transmembrane region" description="Helical" evidence="7">
    <location>
        <begin position="300"/>
        <end position="319"/>
    </location>
</feature>
<dbReference type="GO" id="GO:0022857">
    <property type="term" value="F:transmembrane transporter activity"/>
    <property type="evidence" value="ECO:0007669"/>
    <property type="project" value="InterPro"/>
</dbReference>
<organism evidence="9 10">
    <name type="scientific">Teredinibacter turnerae (strain ATCC 39867 / T7901)</name>
    <dbReference type="NCBI Taxonomy" id="377629"/>
    <lineage>
        <taxon>Bacteria</taxon>
        <taxon>Pseudomonadati</taxon>
        <taxon>Pseudomonadota</taxon>
        <taxon>Gammaproteobacteria</taxon>
        <taxon>Cellvibrionales</taxon>
        <taxon>Cellvibrionaceae</taxon>
        <taxon>Teredinibacter</taxon>
    </lineage>
</organism>
<feature type="transmembrane region" description="Helical" evidence="7">
    <location>
        <begin position="273"/>
        <end position="294"/>
    </location>
</feature>
<proteinExistence type="inferred from homology"/>
<evidence type="ECO:0000256" key="5">
    <source>
        <dbReference type="ARBA" id="ARBA00022989"/>
    </source>
</evidence>
<feature type="transmembrane region" description="Helical" evidence="7">
    <location>
        <begin position="47"/>
        <end position="67"/>
    </location>
</feature>
<dbReference type="InterPro" id="IPR036259">
    <property type="entry name" value="MFS_trans_sf"/>
</dbReference>
<dbReference type="RefSeq" id="WP_015819358.1">
    <property type="nucleotide sequence ID" value="NC_012997.1"/>
</dbReference>
<feature type="transmembrane region" description="Helical" evidence="7">
    <location>
        <begin position="244"/>
        <end position="261"/>
    </location>
</feature>
<dbReference type="InterPro" id="IPR005829">
    <property type="entry name" value="Sugar_transporter_CS"/>
</dbReference>
<keyword evidence="4 7" id="KW-0812">Transmembrane</keyword>
<name>C5BQK6_TERTT</name>
<dbReference type="KEGG" id="ttu:TERTU_3340"/>
<evidence type="ECO:0000256" key="6">
    <source>
        <dbReference type="ARBA" id="ARBA00023136"/>
    </source>
</evidence>
<evidence type="ECO:0000259" key="8">
    <source>
        <dbReference type="PROSITE" id="PS50850"/>
    </source>
</evidence>
<reference evidence="9 10" key="1">
    <citation type="journal article" date="2009" name="PLoS ONE">
        <title>The complete genome of Teredinibacter turnerae T7901: an intracellular endosymbiont of marine wood-boring bivalves (shipworms).</title>
        <authorList>
            <person name="Yang J.C."/>
            <person name="Madupu R."/>
            <person name="Durkin A.S."/>
            <person name="Ekborg N.A."/>
            <person name="Pedamallu C.S."/>
            <person name="Hostetler J.B."/>
            <person name="Radune D."/>
            <person name="Toms B.S."/>
            <person name="Henrissat B."/>
            <person name="Coutinho P.M."/>
            <person name="Schwarz S."/>
            <person name="Field L."/>
            <person name="Trindade-Silva A.E."/>
            <person name="Soares C.A.G."/>
            <person name="Elshahawi S."/>
            <person name="Hanora A."/>
            <person name="Schmidt E.W."/>
            <person name="Haygood M.G."/>
            <person name="Posfai J."/>
            <person name="Benner J."/>
            <person name="Madinger C."/>
            <person name="Nove J."/>
            <person name="Anton B."/>
            <person name="Chaudhary K."/>
            <person name="Foster J."/>
            <person name="Holman A."/>
            <person name="Kumar S."/>
            <person name="Lessard P.A."/>
            <person name="Luyten Y.A."/>
            <person name="Slatko B."/>
            <person name="Wood N."/>
            <person name="Wu B."/>
            <person name="Teplitski M."/>
            <person name="Mougous J.D."/>
            <person name="Ward N."/>
            <person name="Eisen J.A."/>
            <person name="Badger J.H."/>
            <person name="Distel D.L."/>
        </authorList>
    </citation>
    <scope>NUCLEOTIDE SEQUENCE [LARGE SCALE GENOMIC DNA]</scope>
    <source>
        <strain evidence="10">ATCC 39867 / T7901</strain>
    </source>
</reference>
<keyword evidence="10" id="KW-1185">Reference proteome</keyword>
<protein>
    <submittedName>
        <fullName evidence="9">Transporter, major facilitator family</fullName>
    </submittedName>
</protein>
<evidence type="ECO:0000313" key="9">
    <source>
        <dbReference type="EMBL" id="ACR13245.1"/>
    </source>
</evidence>
<dbReference type="PROSITE" id="PS00216">
    <property type="entry name" value="SUGAR_TRANSPORT_1"/>
    <property type="match status" value="1"/>
</dbReference>
<sequence>MTNNNLRTLRWLTYMMFLMFAMTTDAVGVIIPELMAKFDLSMTQAGMIHYGPMLAIALAGLGLGFLADRFGRKLTVMLGLGLFALVSYAFIWGDDFYYFLSLMMVSGVAIGVFKTAALALIGDISRSTKEHTTTVNGVEAFFGVGAIIGPLIVTTLLAAGIDWKWLYFIAGNLCICLILLASRVQYPHAKLSETKEQGSFIQTLALARNPYAFSFSVGAFLYVATESAIYVWMPTYLLGYDGSFLLLATYALTLFFVLRALGRFLGMWLLERVSWSMVMMLCSGLIALCFVTSIVVGKSIALVLLPLTGLFMSVIYPTLNSKGISCFRKNQHGSVAGVILFFTAAGAAAGPLTMGVVSDAFGGDAVYGFMVATVFAVLLFLGLLYNWLKAPVDEHLRAMDSELDV</sequence>
<evidence type="ECO:0000256" key="2">
    <source>
        <dbReference type="ARBA" id="ARBA00008335"/>
    </source>
</evidence>
<dbReference type="SUPFAM" id="SSF103473">
    <property type="entry name" value="MFS general substrate transporter"/>
    <property type="match status" value="1"/>
</dbReference>
<dbReference type="PROSITE" id="PS50850">
    <property type="entry name" value="MFS"/>
    <property type="match status" value="1"/>
</dbReference>
<comment type="similarity">
    <text evidence="2">Belongs to the major facilitator superfamily.</text>
</comment>
<dbReference type="InterPro" id="IPR020846">
    <property type="entry name" value="MFS_dom"/>
</dbReference>
<feature type="transmembrane region" description="Helical" evidence="7">
    <location>
        <begin position="74"/>
        <end position="91"/>
    </location>
</feature>
<accession>C5BQK6</accession>
<evidence type="ECO:0000313" key="10">
    <source>
        <dbReference type="Proteomes" id="UP000009080"/>
    </source>
</evidence>
<feature type="transmembrane region" description="Helical" evidence="7">
    <location>
        <begin position="365"/>
        <end position="388"/>
    </location>
</feature>
<dbReference type="eggNOG" id="COG0738">
    <property type="taxonomic scope" value="Bacteria"/>
</dbReference>
<dbReference type="HOGENOM" id="CLU_053847_2_0_6"/>
<dbReference type="GO" id="GO:0016020">
    <property type="term" value="C:membrane"/>
    <property type="evidence" value="ECO:0007669"/>
    <property type="project" value="InterPro"/>
</dbReference>
<keyword evidence="6 7" id="KW-0472">Membrane</keyword>
<feature type="transmembrane region" description="Helical" evidence="7">
    <location>
        <begin position="12"/>
        <end position="35"/>
    </location>
</feature>
<evidence type="ECO:0000256" key="3">
    <source>
        <dbReference type="ARBA" id="ARBA00022448"/>
    </source>
</evidence>
<dbReference type="InterPro" id="IPR051788">
    <property type="entry name" value="MFS_Transporter"/>
</dbReference>
<evidence type="ECO:0000256" key="4">
    <source>
        <dbReference type="ARBA" id="ARBA00022692"/>
    </source>
</evidence>
<dbReference type="Pfam" id="PF07690">
    <property type="entry name" value="MFS_1"/>
    <property type="match status" value="1"/>
</dbReference>
<feature type="transmembrane region" description="Helical" evidence="7">
    <location>
        <begin position="165"/>
        <end position="182"/>
    </location>
</feature>
<dbReference type="GO" id="GO:0012505">
    <property type="term" value="C:endomembrane system"/>
    <property type="evidence" value="ECO:0007669"/>
    <property type="project" value="UniProtKB-SubCell"/>
</dbReference>
<dbReference type="OrthoDB" id="5858672at2"/>
<dbReference type="AlphaFoldDB" id="C5BQK6"/>
<feature type="transmembrane region" description="Helical" evidence="7">
    <location>
        <begin position="140"/>
        <end position="159"/>
    </location>
</feature>
<dbReference type="InterPro" id="IPR011701">
    <property type="entry name" value="MFS"/>
</dbReference>
<feature type="transmembrane region" description="Helical" evidence="7">
    <location>
        <begin position="211"/>
        <end position="232"/>
    </location>
</feature>
<dbReference type="Gene3D" id="1.20.1250.20">
    <property type="entry name" value="MFS general substrate transporter like domains"/>
    <property type="match status" value="2"/>
</dbReference>
<keyword evidence="3" id="KW-0813">Transport</keyword>